<proteinExistence type="predicted"/>
<dbReference type="Proteomes" id="UP001152795">
    <property type="component" value="Unassembled WGS sequence"/>
</dbReference>
<evidence type="ECO:0000313" key="1">
    <source>
        <dbReference type="EMBL" id="CAB4036719.1"/>
    </source>
</evidence>
<dbReference type="NCBIfam" id="TIGR00365">
    <property type="entry name" value="Grx4 family monothiol glutaredoxin"/>
    <property type="match status" value="1"/>
</dbReference>
<dbReference type="PANTHER" id="PTHR10293">
    <property type="entry name" value="GLUTAREDOXIN FAMILY MEMBER"/>
    <property type="match status" value="1"/>
</dbReference>
<reference evidence="1" key="1">
    <citation type="submission" date="2020-04" db="EMBL/GenBank/DDBJ databases">
        <authorList>
            <person name="Alioto T."/>
            <person name="Alioto T."/>
            <person name="Gomez Garrido J."/>
        </authorList>
    </citation>
    <scope>NUCLEOTIDE SEQUENCE</scope>
    <source>
        <strain evidence="1">A484AB</strain>
    </source>
</reference>
<dbReference type="Pfam" id="PF00085">
    <property type="entry name" value="Thioredoxin"/>
    <property type="match status" value="1"/>
</dbReference>
<dbReference type="Gene3D" id="3.40.30.10">
    <property type="entry name" value="Glutaredoxin"/>
    <property type="match status" value="3"/>
</dbReference>
<name>A0A6S7LPK2_PARCT</name>
<dbReference type="CDD" id="cd03028">
    <property type="entry name" value="GRX_PICOT_like"/>
    <property type="match status" value="2"/>
</dbReference>
<comment type="caution">
    <text evidence="1">The sequence shown here is derived from an EMBL/GenBank/DDBJ whole genome shotgun (WGS) entry which is preliminary data.</text>
</comment>
<dbReference type="GO" id="GO:0005634">
    <property type="term" value="C:nucleus"/>
    <property type="evidence" value="ECO:0007669"/>
    <property type="project" value="TreeGrafter"/>
</dbReference>
<keyword evidence="2" id="KW-1185">Reference proteome</keyword>
<dbReference type="InterPro" id="IPR013766">
    <property type="entry name" value="Thioredoxin_domain"/>
</dbReference>
<dbReference type="GO" id="GO:0005829">
    <property type="term" value="C:cytosol"/>
    <property type="evidence" value="ECO:0007669"/>
    <property type="project" value="TreeGrafter"/>
</dbReference>
<organism evidence="1 2">
    <name type="scientific">Paramuricea clavata</name>
    <name type="common">Red gorgonian</name>
    <name type="synonym">Violescent sea-whip</name>
    <dbReference type="NCBI Taxonomy" id="317549"/>
    <lineage>
        <taxon>Eukaryota</taxon>
        <taxon>Metazoa</taxon>
        <taxon>Cnidaria</taxon>
        <taxon>Anthozoa</taxon>
        <taxon>Octocorallia</taxon>
        <taxon>Malacalcyonacea</taxon>
        <taxon>Plexauridae</taxon>
        <taxon>Paramuricea</taxon>
    </lineage>
</organism>
<protein>
    <submittedName>
        <fullName evidence="1">Glutaredoxin-3</fullName>
    </submittedName>
</protein>
<dbReference type="InterPro" id="IPR002109">
    <property type="entry name" value="Glutaredoxin"/>
</dbReference>
<dbReference type="GO" id="GO:0006879">
    <property type="term" value="P:intracellular iron ion homeostasis"/>
    <property type="evidence" value="ECO:0007669"/>
    <property type="project" value="TreeGrafter"/>
</dbReference>
<gene>
    <name evidence="1" type="ORF">PACLA_8A064500</name>
</gene>
<dbReference type="EMBL" id="CACRXK020022330">
    <property type="protein sequence ID" value="CAB4036719.1"/>
    <property type="molecule type" value="Genomic_DNA"/>
</dbReference>
<dbReference type="InterPro" id="IPR036249">
    <property type="entry name" value="Thioredoxin-like_sf"/>
</dbReference>
<dbReference type="OrthoDB" id="415696at2759"/>
<dbReference type="PANTHER" id="PTHR10293:SF73">
    <property type="entry name" value="GLUTAREDOXIN-3"/>
    <property type="match status" value="1"/>
</dbReference>
<dbReference type="AlphaFoldDB" id="A0A6S7LPK2"/>
<dbReference type="Pfam" id="PF00462">
    <property type="entry name" value="Glutaredoxin"/>
    <property type="match status" value="2"/>
</dbReference>
<evidence type="ECO:0000313" key="2">
    <source>
        <dbReference type="Proteomes" id="UP001152795"/>
    </source>
</evidence>
<dbReference type="InterPro" id="IPR033658">
    <property type="entry name" value="GRX_PICOT-like"/>
</dbReference>
<dbReference type="PROSITE" id="PS51354">
    <property type="entry name" value="GLUTAREDOXIN_2"/>
    <property type="match status" value="2"/>
</dbReference>
<accession>A0A6S7LPK2</accession>
<dbReference type="FunFam" id="3.40.30.10:FF:000012">
    <property type="entry name" value="Monothiol glutaredoxin"/>
    <property type="match status" value="2"/>
</dbReference>
<sequence>MAEVIDELVKDNVHVKFLQIEAEDIVSLSEKFNIASVPTILFFKNEKEIDRLQGANAPELTKKVTHHASTFVAPVTNIGSDKKESLNEKLKRLINSSPNMLFMKGTPEQPRCGFSKQILQVLTGYKFGSFDILTDNEVRQGLKTYSNWPTFPQFYVNGELVGGVDIVKELSESGELQTMLAEAKVEDLNDRLHKLINSAPVLLVMKGSAQEPRCGFSRQMCQLLENYPSVKFSSFDILKDEEVRQGIKKYSNWPTFPQLYVNGELIGGLDIAKVN</sequence>
<dbReference type="SUPFAM" id="SSF52833">
    <property type="entry name" value="Thioredoxin-like"/>
    <property type="match status" value="3"/>
</dbReference>
<dbReference type="InterPro" id="IPR004480">
    <property type="entry name" value="Monothiol_GRX-rel"/>
</dbReference>